<evidence type="ECO:0000313" key="2">
    <source>
        <dbReference type="EnsemblPlants" id="OGLUM06G20240.3"/>
    </source>
</evidence>
<sequence length="76" mass="8158">MAGGEEEEEAHDWRRSRAASPSARGSRSTFTVRGLAVLAFYLPARGSEMQLRSRCAEETSILEDLCPSGGRTNGGA</sequence>
<dbReference type="HOGENOM" id="CLU_2744188_0_0_1"/>
<evidence type="ECO:0000256" key="1">
    <source>
        <dbReference type="SAM" id="MobiDB-lite"/>
    </source>
</evidence>
<protein>
    <submittedName>
        <fullName evidence="2">Uncharacterized protein</fullName>
    </submittedName>
</protein>
<name>A0A0E0AB58_9ORYZ</name>
<feature type="region of interest" description="Disordered" evidence="1">
    <location>
        <begin position="1"/>
        <end position="29"/>
    </location>
</feature>
<evidence type="ECO:0000313" key="3">
    <source>
        <dbReference type="Proteomes" id="UP000026961"/>
    </source>
</evidence>
<reference evidence="2" key="1">
    <citation type="submission" date="2015-04" db="UniProtKB">
        <authorList>
            <consortium name="EnsemblPlants"/>
        </authorList>
    </citation>
    <scope>IDENTIFICATION</scope>
</reference>
<dbReference type="EnsemblPlants" id="OGLUM06G20240.3">
    <property type="protein sequence ID" value="OGLUM06G20240.3"/>
    <property type="gene ID" value="OGLUM06G20240"/>
</dbReference>
<feature type="compositionally biased region" description="Low complexity" evidence="1">
    <location>
        <begin position="18"/>
        <end position="28"/>
    </location>
</feature>
<reference evidence="2" key="2">
    <citation type="submission" date="2018-05" db="EMBL/GenBank/DDBJ databases">
        <title>OgluRS3 (Oryza glumaepatula Reference Sequence Version 3).</title>
        <authorList>
            <person name="Zhang J."/>
            <person name="Kudrna D."/>
            <person name="Lee S."/>
            <person name="Talag J."/>
            <person name="Welchert J."/>
            <person name="Wing R.A."/>
        </authorList>
    </citation>
    <scope>NUCLEOTIDE SEQUENCE [LARGE SCALE GENOMIC DNA]</scope>
</reference>
<feature type="compositionally biased region" description="Acidic residues" evidence="1">
    <location>
        <begin position="1"/>
        <end position="10"/>
    </location>
</feature>
<keyword evidence="3" id="KW-1185">Reference proteome</keyword>
<accession>A0A0E0AB58</accession>
<dbReference type="Proteomes" id="UP000026961">
    <property type="component" value="Chromosome 6"/>
</dbReference>
<dbReference type="Gramene" id="OGLUM06G20240.3">
    <property type="protein sequence ID" value="OGLUM06G20240.3"/>
    <property type="gene ID" value="OGLUM06G20240"/>
</dbReference>
<organism evidence="2">
    <name type="scientific">Oryza glumipatula</name>
    <dbReference type="NCBI Taxonomy" id="40148"/>
    <lineage>
        <taxon>Eukaryota</taxon>
        <taxon>Viridiplantae</taxon>
        <taxon>Streptophyta</taxon>
        <taxon>Embryophyta</taxon>
        <taxon>Tracheophyta</taxon>
        <taxon>Spermatophyta</taxon>
        <taxon>Magnoliopsida</taxon>
        <taxon>Liliopsida</taxon>
        <taxon>Poales</taxon>
        <taxon>Poaceae</taxon>
        <taxon>BOP clade</taxon>
        <taxon>Oryzoideae</taxon>
        <taxon>Oryzeae</taxon>
        <taxon>Oryzinae</taxon>
        <taxon>Oryza</taxon>
    </lineage>
</organism>
<dbReference type="AlphaFoldDB" id="A0A0E0AB58"/>
<proteinExistence type="predicted"/>